<evidence type="ECO:0000313" key="11">
    <source>
        <dbReference type="EMBL" id="CAG9131075.1"/>
    </source>
</evidence>
<dbReference type="GO" id="GO:0000307">
    <property type="term" value="C:cyclin-dependent protein kinase holoenzyme complex"/>
    <property type="evidence" value="ECO:0007669"/>
    <property type="project" value="TreeGrafter"/>
</dbReference>
<dbReference type="PANTHER" id="PTHR24056:SF472">
    <property type="entry name" value="CYCLIN-DEPENDENT KINASE 4, ISOFORM A"/>
    <property type="match status" value="1"/>
</dbReference>
<dbReference type="Proteomes" id="UP000582659">
    <property type="component" value="Unassembled WGS sequence"/>
</dbReference>
<evidence type="ECO:0000256" key="7">
    <source>
        <dbReference type="PROSITE-ProRule" id="PRU10141"/>
    </source>
</evidence>
<dbReference type="FunFam" id="1.10.510.10:FF:000624">
    <property type="entry name" value="Mitogen-activated protein kinase"/>
    <property type="match status" value="1"/>
</dbReference>
<dbReference type="PANTHER" id="PTHR24056">
    <property type="entry name" value="CELL DIVISION PROTEIN KINASE"/>
    <property type="match status" value="1"/>
</dbReference>
<dbReference type="Gene3D" id="3.30.200.20">
    <property type="entry name" value="Phosphorylase Kinase, domain 1"/>
    <property type="match status" value="1"/>
</dbReference>
<dbReference type="InterPro" id="IPR000719">
    <property type="entry name" value="Prot_kinase_dom"/>
</dbReference>
<evidence type="ECO:0000256" key="6">
    <source>
        <dbReference type="ARBA" id="ARBA00022840"/>
    </source>
</evidence>
<keyword evidence="6 7" id="KW-0067">ATP-binding</keyword>
<dbReference type="InterPro" id="IPR017441">
    <property type="entry name" value="Protein_kinase_ATP_BS"/>
</dbReference>
<protein>
    <submittedName>
        <fullName evidence="10">(pine wood nematode) hypothetical protein</fullName>
    </submittedName>
    <submittedName>
        <fullName evidence="14">Protein kinase domain-containing protein</fullName>
    </submittedName>
</protein>
<dbReference type="GO" id="GO:0004693">
    <property type="term" value="F:cyclin-dependent protein serine/threonine kinase activity"/>
    <property type="evidence" value="ECO:0007669"/>
    <property type="project" value="TreeGrafter"/>
</dbReference>
<dbReference type="InterPro" id="IPR011009">
    <property type="entry name" value="Kinase-like_dom_sf"/>
</dbReference>
<dbReference type="PROSITE" id="PS00108">
    <property type="entry name" value="PROTEIN_KINASE_ST"/>
    <property type="match status" value="1"/>
</dbReference>
<accession>A0A1I7RRJ1</accession>
<dbReference type="GO" id="GO:0005524">
    <property type="term" value="F:ATP binding"/>
    <property type="evidence" value="ECO:0007669"/>
    <property type="project" value="UniProtKB-UniRule"/>
</dbReference>
<proteinExistence type="inferred from homology"/>
<dbReference type="EMBL" id="CAJFDI010000006">
    <property type="protein sequence ID" value="CAD5234962.1"/>
    <property type="molecule type" value="Genomic_DNA"/>
</dbReference>
<keyword evidence="5" id="KW-0418">Kinase</keyword>
<dbReference type="PROSITE" id="PS50011">
    <property type="entry name" value="PROTEIN_KINASE_DOM"/>
    <property type="match status" value="1"/>
</dbReference>
<organism evidence="12 14">
    <name type="scientific">Bursaphelenchus xylophilus</name>
    <name type="common">Pinewood nematode worm</name>
    <name type="synonym">Aphelenchoides xylophilus</name>
    <dbReference type="NCBI Taxonomy" id="6326"/>
    <lineage>
        <taxon>Eukaryota</taxon>
        <taxon>Metazoa</taxon>
        <taxon>Ecdysozoa</taxon>
        <taxon>Nematoda</taxon>
        <taxon>Chromadorea</taxon>
        <taxon>Rhabditida</taxon>
        <taxon>Tylenchina</taxon>
        <taxon>Tylenchomorpha</taxon>
        <taxon>Aphelenchoidea</taxon>
        <taxon>Aphelenchoididae</taxon>
        <taxon>Bursaphelenchus</taxon>
    </lineage>
</organism>
<dbReference type="WBParaSite" id="BXY_0333800.1">
    <property type="protein sequence ID" value="BXY_0333800.1"/>
    <property type="gene ID" value="BXY_0333800"/>
</dbReference>
<dbReference type="InterPro" id="IPR050108">
    <property type="entry name" value="CDK"/>
</dbReference>
<sequence>MPLNRDEYRQGAIIGEGAYGKVYAVTHRATDLRMVMKVARIRPEDDGIPQALLREISICALLKKMNHPNLARFIDAFITESNHQYIRIVFERCDFDLSRYLHELPMNMGEAQCKYLSVQLLRGVDFLHSYGILHRDIKPQNILVNRDHQVKITDFGLSRTYSLHTTFTSKTVTLWYRCPEVLLQCKYNTAVDIWSTACVIAELMNRTALFPANTEASMLKLIFQTIGTPSAAIWPLDAIVDVNCFEKYAPRPMRDLVPRMSLPGQHLLSAMLSFLPYERPTAQECLGSDYFKGM</sequence>
<evidence type="ECO:0000256" key="3">
    <source>
        <dbReference type="ARBA" id="ARBA00022679"/>
    </source>
</evidence>
<evidence type="ECO:0000259" key="9">
    <source>
        <dbReference type="PROSITE" id="PS50011"/>
    </source>
</evidence>
<dbReference type="SMART" id="SM00220">
    <property type="entry name" value="S_TKc"/>
    <property type="match status" value="1"/>
</dbReference>
<keyword evidence="3" id="KW-0808">Transferase</keyword>
<reference evidence="14" key="1">
    <citation type="submission" date="2016-11" db="UniProtKB">
        <authorList>
            <consortium name="WormBaseParasite"/>
        </authorList>
    </citation>
    <scope>IDENTIFICATION</scope>
</reference>
<evidence type="ECO:0000256" key="1">
    <source>
        <dbReference type="ARBA" id="ARBA00006485"/>
    </source>
</evidence>
<dbReference type="Pfam" id="PF00069">
    <property type="entry name" value="Pkinase"/>
    <property type="match status" value="1"/>
</dbReference>
<evidence type="ECO:0000256" key="4">
    <source>
        <dbReference type="ARBA" id="ARBA00022741"/>
    </source>
</evidence>
<dbReference type="Proteomes" id="UP000659654">
    <property type="component" value="Unassembled WGS sequence"/>
</dbReference>
<dbReference type="GO" id="GO:0007165">
    <property type="term" value="P:signal transduction"/>
    <property type="evidence" value="ECO:0007669"/>
    <property type="project" value="TreeGrafter"/>
</dbReference>
<dbReference type="GO" id="GO:0005634">
    <property type="term" value="C:nucleus"/>
    <property type="evidence" value="ECO:0007669"/>
    <property type="project" value="TreeGrafter"/>
</dbReference>
<evidence type="ECO:0000313" key="12">
    <source>
        <dbReference type="Proteomes" id="UP000095284"/>
    </source>
</evidence>
<evidence type="ECO:0000313" key="13">
    <source>
        <dbReference type="Proteomes" id="UP000659654"/>
    </source>
</evidence>
<dbReference type="GO" id="GO:0010389">
    <property type="term" value="P:regulation of G2/M transition of mitotic cell cycle"/>
    <property type="evidence" value="ECO:0007669"/>
    <property type="project" value="TreeGrafter"/>
</dbReference>
<keyword evidence="13" id="KW-1185">Reference proteome</keyword>
<dbReference type="SMR" id="A0A1I7RRJ1"/>
<evidence type="ECO:0000256" key="5">
    <source>
        <dbReference type="ARBA" id="ARBA00022777"/>
    </source>
</evidence>
<dbReference type="GO" id="GO:0000082">
    <property type="term" value="P:G1/S transition of mitotic cell cycle"/>
    <property type="evidence" value="ECO:0007669"/>
    <property type="project" value="TreeGrafter"/>
</dbReference>
<dbReference type="GO" id="GO:0030332">
    <property type="term" value="F:cyclin binding"/>
    <property type="evidence" value="ECO:0007669"/>
    <property type="project" value="TreeGrafter"/>
</dbReference>
<dbReference type="SUPFAM" id="SSF56112">
    <property type="entry name" value="Protein kinase-like (PK-like)"/>
    <property type="match status" value="1"/>
</dbReference>
<evidence type="ECO:0000313" key="14">
    <source>
        <dbReference type="WBParaSite" id="BXY_0333800.1"/>
    </source>
</evidence>
<keyword evidence="2 8" id="KW-0723">Serine/threonine-protein kinase</keyword>
<evidence type="ECO:0000256" key="2">
    <source>
        <dbReference type="ARBA" id="ARBA00022527"/>
    </source>
</evidence>
<dbReference type="Proteomes" id="UP000095284">
    <property type="component" value="Unplaced"/>
</dbReference>
<keyword evidence="4 7" id="KW-0547">Nucleotide-binding</keyword>
<feature type="domain" description="Protein kinase" evidence="9">
    <location>
        <begin position="8"/>
        <end position="291"/>
    </location>
</feature>
<dbReference type="eggNOG" id="KOG0594">
    <property type="taxonomic scope" value="Eukaryota"/>
</dbReference>
<dbReference type="AlphaFoldDB" id="A0A1I7RRJ1"/>
<gene>
    <name evidence="10" type="ORF">BXYJ_LOCUS15053</name>
</gene>
<comment type="similarity">
    <text evidence="1">Belongs to the protein kinase superfamily. CMGC Ser/Thr protein kinase family. CDC2/CDKX subfamily.</text>
</comment>
<dbReference type="InterPro" id="IPR008271">
    <property type="entry name" value="Ser/Thr_kinase_AS"/>
</dbReference>
<dbReference type="GO" id="GO:0005737">
    <property type="term" value="C:cytoplasm"/>
    <property type="evidence" value="ECO:0007669"/>
    <property type="project" value="TreeGrafter"/>
</dbReference>
<reference evidence="11" key="2">
    <citation type="submission" date="2020-08" db="EMBL/GenBank/DDBJ databases">
        <authorList>
            <person name="Kikuchi T."/>
        </authorList>
    </citation>
    <scope>NUCLEOTIDE SEQUENCE</scope>
    <source>
        <strain evidence="10">Ka4C1</strain>
    </source>
</reference>
<dbReference type="OrthoDB" id="1732493at2759"/>
<evidence type="ECO:0000313" key="10">
    <source>
        <dbReference type="EMBL" id="CAD5234962.1"/>
    </source>
</evidence>
<dbReference type="PROSITE" id="PS00107">
    <property type="entry name" value="PROTEIN_KINASE_ATP"/>
    <property type="match status" value="1"/>
</dbReference>
<name>A0A1I7RRJ1_BURXY</name>
<feature type="binding site" evidence="7">
    <location>
        <position position="37"/>
    </location>
    <ligand>
        <name>ATP</name>
        <dbReference type="ChEBI" id="CHEBI:30616"/>
    </ligand>
</feature>
<dbReference type="Gene3D" id="1.10.510.10">
    <property type="entry name" value="Transferase(Phosphotransferase) domain 1"/>
    <property type="match status" value="1"/>
</dbReference>
<evidence type="ECO:0000256" key="8">
    <source>
        <dbReference type="RuleBase" id="RU000304"/>
    </source>
</evidence>
<dbReference type="GO" id="GO:0010468">
    <property type="term" value="P:regulation of gene expression"/>
    <property type="evidence" value="ECO:0007669"/>
    <property type="project" value="TreeGrafter"/>
</dbReference>
<dbReference type="EMBL" id="CAJFCV020000006">
    <property type="protein sequence ID" value="CAG9131075.1"/>
    <property type="molecule type" value="Genomic_DNA"/>
</dbReference>